<dbReference type="OrthoDB" id="144085at2759"/>
<accession>A0A9W6UBJ3</accession>
<evidence type="ECO:0000313" key="2">
    <source>
        <dbReference type="Proteomes" id="UP001165083"/>
    </source>
</evidence>
<dbReference type="EMBL" id="BSXW01000759">
    <property type="protein sequence ID" value="GMF29156.1"/>
    <property type="molecule type" value="Genomic_DNA"/>
</dbReference>
<evidence type="ECO:0000313" key="1">
    <source>
        <dbReference type="EMBL" id="GMF29156.1"/>
    </source>
</evidence>
<dbReference type="AlphaFoldDB" id="A0A9W6UBJ3"/>
<sequence length="318" mass="34456">MACRRSRNSDTASELIGDSSSFGAKLAGAATAGGATAFGDVFEQVRDEGSRLERSRAELSGLFWSDPNPKFGQTQYSNFGSTRIFRYPVMPEFTVEEQGCSLFSGNLGGDCGKMNHLAETIDEDQDTRAPLVVRRGAKNEVDANGSPRLCGDGQWTQWSLSRTRRFDTLTHFTRAYPRTKPFVHLRPVEVTRQSSERLFTTKMTANGGIVVFVQDAGTKVVGSGDDDPRSVELVDGVHQQIAVKLVPLKMTSSRTRKRCQRLVAGRTEVVDDGGVKVVVGIGRHNFLTEDNPGVAMVELIPSATQTAQSSSSSSSGAV</sequence>
<organism evidence="1 2">
    <name type="scientific">Phytophthora lilii</name>
    <dbReference type="NCBI Taxonomy" id="2077276"/>
    <lineage>
        <taxon>Eukaryota</taxon>
        <taxon>Sar</taxon>
        <taxon>Stramenopiles</taxon>
        <taxon>Oomycota</taxon>
        <taxon>Peronosporomycetes</taxon>
        <taxon>Peronosporales</taxon>
        <taxon>Peronosporaceae</taxon>
        <taxon>Phytophthora</taxon>
    </lineage>
</organism>
<reference evidence="1" key="1">
    <citation type="submission" date="2023-04" db="EMBL/GenBank/DDBJ databases">
        <title>Phytophthora lilii NBRC 32176.</title>
        <authorList>
            <person name="Ichikawa N."/>
            <person name="Sato H."/>
            <person name="Tonouchi N."/>
        </authorList>
    </citation>
    <scope>NUCLEOTIDE SEQUENCE</scope>
    <source>
        <strain evidence="1">NBRC 32176</strain>
    </source>
</reference>
<comment type="caution">
    <text evidence="1">The sequence shown here is derived from an EMBL/GenBank/DDBJ whole genome shotgun (WGS) entry which is preliminary data.</text>
</comment>
<protein>
    <submittedName>
        <fullName evidence="1">Unnamed protein product</fullName>
    </submittedName>
</protein>
<name>A0A9W6UBJ3_9STRA</name>
<keyword evidence="2" id="KW-1185">Reference proteome</keyword>
<proteinExistence type="predicted"/>
<dbReference type="Proteomes" id="UP001165083">
    <property type="component" value="Unassembled WGS sequence"/>
</dbReference>
<gene>
    <name evidence="1" type="ORF">Plil01_001234600</name>
</gene>